<dbReference type="PRINTS" id="PR00412">
    <property type="entry name" value="EPOXHYDRLASE"/>
</dbReference>
<name>A0ABV2U8L1_9ACTN</name>
<evidence type="ECO:0000259" key="2">
    <source>
        <dbReference type="Pfam" id="PF00561"/>
    </source>
</evidence>
<sequence length="266" mass="28585">MEFSTKSGTTLAYDDRGPSDGPVVVLVHGHPFDRTMWNPQAEAVERAGHRVIVPDLRGYGESTVVPGKTLLADFADDIAALLDHLGVERAVVTGLSMGGQIAMEFHRLHRARVSALVLADTSPVAETEDGKVFRNRMADRLLAEGLDGYADEVIDKMLAPYNVTGLPDVAAHVLTMMRTTAPEGAAAALRGRAERPDYRESLAGAEVPVLIVVGADDTYTPVADAEAMQRLIPQSSLVVVDRAGHLPNLEQPERFDAALLGFLGRL</sequence>
<evidence type="ECO:0000256" key="1">
    <source>
        <dbReference type="ARBA" id="ARBA00022801"/>
    </source>
</evidence>
<dbReference type="SUPFAM" id="SSF53474">
    <property type="entry name" value="alpha/beta-Hydrolases"/>
    <property type="match status" value="1"/>
</dbReference>
<protein>
    <submittedName>
        <fullName evidence="3">Alpha/beta fold hydrolase</fullName>
    </submittedName>
</protein>
<gene>
    <name evidence="3" type="ORF">ABZV61_11435</name>
</gene>
<dbReference type="InterPro" id="IPR029058">
    <property type="entry name" value="AB_hydrolase_fold"/>
</dbReference>
<accession>A0ABV2U8L1</accession>
<feature type="domain" description="AB hydrolase-1" evidence="2">
    <location>
        <begin position="22"/>
        <end position="251"/>
    </location>
</feature>
<dbReference type="PRINTS" id="PR00111">
    <property type="entry name" value="ABHYDROLASE"/>
</dbReference>
<organism evidence="3 4">
    <name type="scientific">Streptomyces sp. 900116325</name>
    <dbReference type="NCBI Taxonomy" id="3154295"/>
    <lineage>
        <taxon>Bacteria</taxon>
        <taxon>Bacillati</taxon>
        <taxon>Actinomycetota</taxon>
        <taxon>Actinomycetes</taxon>
        <taxon>Kitasatosporales</taxon>
        <taxon>Streptomycetaceae</taxon>
        <taxon>Streptomyces</taxon>
    </lineage>
</organism>
<evidence type="ECO:0000313" key="3">
    <source>
        <dbReference type="EMBL" id="MET8433394.1"/>
    </source>
</evidence>
<keyword evidence="4" id="KW-1185">Reference proteome</keyword>
<dbReference type="GO" id="GO:0016787">
    <property type="term" value="F:hydrolase activity"/>
    <property type="evidence" value="ECO:0007669"/>
    <property type="project" value="UniProtKB-KW"/>
</dbReference>
<reference evidence="3 4" key="1">
    <citation type="submission" date="2024-06" db="EMBL/GenBank/DDBJ databases">
        <title>The Natural Products Discovery Center: Release of the First 8490 Sequenced Strains for Exploring Actinobacteria Biosynthetic Diversity.</title>
        <authorList>
            <person name="Kalkreuter E."/>
            <person name="Kautsar S.A."/>
            <person name="Yang D."/>
            <person name="Bader C.D."/>
            <person name="Teijaro C.N."/>
            <person name="Fluegel L."/>
            <person name="Davis C.M."/>
            <person name="Simpson J.R."/>
            <person name="Lauterbach L."/>
            <person name="Steele A.D."/>
            <person name="Gui C."/>
            <person name="Meng S."/>
            <person name="Li G."/>
            <person name="Viehrig K."/>
            <person name="Ye F."/>
            <person name="Su P."/>
            <person name="Kiefer A.F."/>
            <person name="Nichols A."/>
            <person name="Cepeda A.J."/>
            <person name="Yan W."/>
            <person name="Fan B."/>
            <person name="Jiang Y."/>
            <person name="Adhikari A."/>
            <person name="Zheng C.-J."/>
            <person name="Schuster L."/>
            <person name="Cowan T.M."/>
            <person name="Smanski M.J."/>
            <person name="Chevrette M.G."/>
            <person name="De Carvalho L.P.S."/>
            <person name="Shen B."/>
        </authorList>
    </citation>
    <scope>NUCLEOTIDE SEQUENCE [LARGE SCALE GENOMIC DNA]</scope>
    <source>
        <strain evidence="3 4">NPDC005137</strain>
    </source>
</reference>
<evidence type="ECO:0000313" key="4">
    <source>
        <dbReference type="Proteomes" id="UP001550044"/>
    </source>
</evidence>
<dbReference type="Proteomes" id="UP001550044">
    <property type="component" value="Unassembled WGS sequence"/>
</dbReference>
<dbReference type="InterPro" id="IPR000073">
    <property type="entry name" value="AB_hydrolase_1"/>
</dbReference>
<comment type="caution">
    <text evidence="3">The sequence shown here is derived from an EMBL/GenBank/DDBJ whole genome shotgun (WGS) entry which is preliminary data.</text>
</comment>
<dbReference type="EMBL" id="JBEXIP010000006">
    <property type="protein sequence ID" value="MET8433394.1"/>
    <property type="molecule type" value="Genomic_DNA"/>
</dbReference>
<dbReference type="RefSeq" id="WP_356709462.1">
    <property type="nucleotide sequence ID" value="NZ_JBEXIP010000006.1"/>
</dbReference>
<dbReference type="Pfam" id="PF00561">
    <property type="entry name" value="Abhydrolase_1"/>
    <property type="match status" value="1"/>
</dbReference>
<dbReference type="InterPro" id="IPR000639">
    <property type="entry name" value="Epox_hydrolase-like"/>
</dbReference>
<dbReference type="PANTHER" id="PTHR43798:SF31">
    <property type="entry name" value="AB HYDROLASE SUPERFAMILY PROTEIN YCLE"/>
    <property type="match status" value="1"/>
</dbReference>
<dbReference type="PANTHER" id="PTHR43798">
    <property type="entry name" value="MONOACYLGLYCEROL LIPASE"/>
    <property type="match status" value="1"/>
</dbReference>
<dbReference type="InterPro" id="IPR050266">
    <property type="entry name" value="AB_hydrolase_sf"/>
</dbReference>
<proteinExistence type="predicted"/>
<dbReference type="Gene3D" id="3.40.50.1820">
    <property type="entry name" value="alpha/beta hydrolase"/>
    <property type="match status" value="1"/>
</dbReference>
<keyword evidence="1 3" id="KW-0378">Hydrolase</keyword>